<dbReference type="RefSeq" id="WP_010979787.1">
    <property type="nucleotide sequence ID" value="NZ_BAABQO010000013.1"/>
</dbReference>
<gene>
    <name evidence="1" type="ORF">HA332_02830</name>
</gene>
<name>A0A832TC33_9CREN</name>
<dbReference type="EMBL" id="DUJO01000013">
    <property type="protein sequence ID" value="HII73337.1"/>
    <property type="molecule type" value="Genomic_DNA"/>
</dbReference>
<dbReference type="OMA" id="TYVINEQ"/>
<evidence type="ECO:0000313" key="2">
    <source>
        <dbReference type="Proteomes" id="UP000646844"/>
    </source>
</evidence>
<dbReference type="Proteomes" id="UP000646844">
    <property type="component" value="Unassembled WGS sequence"/>
</dbReference>
<organism evidence="1 2">
    <name type="scientific">Sulfurisphaera tokodaii</name>
    <dbReference type="NCBI Taxonomy" id="111955"/>
    <lineage>
        <taxon>Archaea</taxon>
        <taxon>Thermoproteota</taxon>
        <taxon>Thermoprotei</taxon>
        <taxon>Sulfolobales</taxon>
        <taxon>Sulfolobaceae</taxon>
        <taxon>Sulfurisphaera</taxon>
    </lineage>
</organism>
<protein>
    <submittedName>
        <fullName evidence="1">Uncharacterized protein</fullName>
    </submittedName>
</protein>
<proteinExistence type="predicted"/>
<reference evidence="1" key="1">
    <citation type="journal article" date="2020" name="bioRxiv">
        <title>A rank-normalized archaeal taxonomy based on genome phylogeny resolves widespread incomplete and uneven classifications.</title>
        <authorList>
            <person name="Rinke C."/>
            <person name="Chuvochina M."/>
            <person name="Mussig A.J."/>
            <person name="Chaumeil P.-A."/>
            <person name="Waite D.W."/>
            <person name="Whitman W.B."/>
            <person name="Parks D.H."/>
            <person name="Hugenholtz P."/>
        </authorList>
    </citation>
    <scope>NUCLEOTIDE SEQUENCE</scope>
    <source>
        <strain evidence="1">UBA8838</strain>
    </source>
</reference>
<sequence length="181" mass="20107">MRKGLLSLAFLTLLLIPTSLSIIPSAQAYPNTWVIAFYLGSYPSGISPSNFTSITVNFTVPNYLQTSSGYLGFVLTADVEASEYINGLYVGTTYLALQLALTFVASTSTYVIQEQVWTSNGIEIYNNEELITLSPNTERFLILLYNYNDPNTAIGYLQANGNHLIYISRHHIVMALLRIMS</sequence>
<dbReference type="AlphaFoldDB" id="A0A832TC33"/>
<dbReference type="GeneID" id="32220050"/>
<comment type="caution">
    <text evidence="1">The sequence shown here is derived from an EMBL/GenBank/DDBJ whole genome shotgun (WGS) entry which is preliminary data.</text>
</comment>
<accession>A0A832TC33</accession>
<evidence type="ECO:0000313" key="1">
    <source>
        <dbReference type="EMBL" id="HII73337.1"/>
    </source>
</evidence>